<reference evidence="7 8" key="1">
    <citation type="submission" date="2019-04" db="EMBL/GenBank/DDBJ databases">
        <title>Crypto-aerobic microbial life in anoxic (sulfidic) marine sediments.</title>
        <authorList>
            <person name="Bhattacharya S."/>
            <person name="Roy C."/>
            <person name="Mondal N."/>
            <person name="Sarkar J."/>
            <person name="Mandal S."/>
            <person name="Rameez M.J."/>
            <person name="Ghosh W."/>
        </authorList>
    </citation>
    <scope>NUCLEOTIDE SEQUENCE [LARGE SCALE GENOMIC DNA]</scope>
    <source>
        <strain evidence="7 8">SBBC</strain>
    </source>
</reference>
<dbReference type="GO" id="GO:0016020">
    <property type="term" value="C:membrane"/>
    <property type="evidence" value="ECO:0007669"/>
    <property type="project" value="UniProtKB-SubCell"/>
</dbReference>
<evidence type="ECO:0000256" key="5">
    <source>
        <dbReference type="SAM" id="Phobius"/>
    </source>
</evidence>
<evidence type="ECO:0000313" key="8">
    <source>
        <dbReference type="Proteomes" id="UP000306340"/>
    </source>
</evidence>
<proteinExistence type="predicted"/>
<dbReference type="AlphaFoldDB" id="A0A4U0YUW9"/>
<evidence type="ECO:0000256" key="1">
    <source>
        <dbReference type="ARBA" id="ARBA00004141"/>
    </source>
</evidence>
<dbReference type="InterPro" id="IPR009915">
    <property type="entry name" value="NnrU_dom"/>
</dbReference>
<evidence type="ECO:0000259" key="6">
    <source>
        <dbReference type="Pfam" id="PF07298"/>
    </source>
</evidence>
<feature type="transmembrane region" description="Helical" evidence="5">
    <location>
        <begin position="38"/>
        <end position="59"/>
    </location>
</feature>
<dbReference type="Proteomes" id="UP000306340">
    <property type="component" value="Unassembled WGS sequence"/>
</dbReference>
<evidence type="ECO:0000256" key="4">
    <source>
        <dbReference type="ARBA" id="ARBA00023136"/>
    </source>
</evidence>
<feature type="transmembrane region" description="Helical" evidence="5">
    <location>
        <begin position="6"/>
        <end position="26"/>
    </location>
</feature>
<evidence type="ECO:0000256" key="2">
    <source>
        <dbReference type="ARBA" id="ARBA00022692"/>
    </source>
</evidence>
<dbReference type="Pfam" id="PF07298">
    <property type="entry name" value="NnrU"/>
    <property type="match status" value="1"/>
</dbReference>
<evidence type="ECO:0000313" key="7">
    <source>
        <dbReference type="EMBL" id="TKA96502.1"/>
    </source>
</evidence>
<feature type="transmembrane region" description="Helical" evidence="5">
    <location>
        <begin position="79"/>
        <end position="99"/>
    </location>
</feature>
<keyword evidence="3 5" id="KW-1133">Transmembrane helix</keyword>
<gene>
    <name evidence="7" type="ORF">FAZ78_11015</name>
</gene>
<keyword evidence="4 5" id="KW-0472">Membrane</keyword>
<sequence length="231" mass="25389">MIGWLSFFAALALFFATHFLPARGGLREALIGRLGRRGYFALYGGLSVAVLAWLVAAAGQAPHVQLWPHLPWQRWAPNLVMPVALFLVVVGIGLPYPHTLGGRRDRPFDPLYPGFAAVTRHPLLWALALWSGAHLLPNGDLAHVILFGSFLGLSLAGMRVFDARAMRAMSPDDARIAFRATALLSPLPLFSAIWRENNESALSVRLVIAIILWAVILWWHQTVIGVSPLPL</sequence>
<name>A0A4U0YUW9_9RHOB</name>
<feature type="transmembrane region" description="Helical" evidence="5">
    <location>
        <begin position="200"/>
        <end position="219"/>
    </location>
</feature>
<feature type="transmembrane region" description="Helical" evidence="5">
    <location>
        <begin position="111"/>
        <end position="130"/>
    </location>
</feature>
<dbReference type="EMBL" id="SWAU01000091">
    <property type="protein sequence ID" value="TKA96502.1"/>
    <property type="molecule type" value="Genomic_DNA"/>
</dbReference>
<accession>A0A4U0YUW9</accession>
<keyword evidence="2 5" id="KW-0812">Transmembrane</keyword>
<comment type="caution">
    <text evidence="7">The sequence shown here is derived from an EMBL/GenBank/DDBJ whole genome shotgun (WGS) entry which is preliminary data.</text>
</comment>
<feature type="domain" description="NnrU" evidence="6">
    <location>
        <begin position="7"/>
        <end position="228"/>
    </location>
</feature>
<comment type="subcellular location">
    <subcellularLocation>
        <location evidence="1">Membrane</location>
        <topology evidence="1">Multi-pass membrane protein</topology>
    </subcellularLocation>
</comment>
<dbReference type="RefSeq" id="WP_136792567.1">
    <property type="nucleotide sequence ID" value="NZ_SWAU01000091.1"/>
</dbReference>
<evidence type="ECO:0000256" key="3">
    <source>
        <dbReference type="ARBA" id="ARBA00022989"/>
    </source>
</evidence>
<organism evidence="7 8">
    <name type="scientific">Cereibacter changlensis</name>
    <dbReference type="NCBI Taxonomy" id="402884"/>
    <lineage>
        <taxon>Bacteria</taxon>
        <taxon>Pseudomonadati</taxon>
        <taxon>Pseudomonadota</taxon>
        <taxon>Alphaproteobacteria</taxon>
        <taxon>Rhodobacterales</taxon>
        <taxon>Paracoccaceae</taxon>
        <taxon>Cereibacter</taxon>
    </lineage>
</organism>
<feature type="transmembrane region" description="Helical" evidence="5">
    <location>
        <begin position="142"/>
        <end position="161"/>
    </location>
</feature>
<protein>
    <submittedName>
        <fullName evidence="7">NnrU family protein</fullName>
    </submittedName>
</protein>